<name>W7X1F1_TETTS</name>
<dbReference type="GeneID" id="24441982"/>
<dbReference type="InParanoid" id="W7X1F1"/>
<keyword evidence="2" id="KW-1133">Transmembrane helix</keyword>
<protein>
    <submittedName>
        <fullName evidence="4">Transmembrane protein, putative</fullName>
    </submittedName>
</protein>
<dbReference type="Proteomes" id="UP000009168">
    <property type="component" value="Unassembled WGS sequence"/>
</dbReference>
<feature type="chain" id="PRO_5004906301" evidence="3">
    <location>
        <begin position="19"/>
        <end position="239"/>
    </location>
</feature>
<evidence type="ECO:0000256" key="3">
    <source>
        <dbReference type="SAM" id="SignalP"/>
    </source>
</evidence>
<dbReference type="EMBL" id="GG662327">
    <property type="protein sequence ID" value="EWS71427.1"/>
    <property type="molecule type" value="Genomic_DNA"/>
</dbReference>
<feature type="transmembrane region" description="Helical" evidence="2">
    <location>
        <begin position="166"/>
        <end position="187"/>
    </location>
</feature>
<sequence>MIMFFLIGHLSVIIICQSRQNIFRNQTPFQYSKYRNYLIKQSRKQRIIYRKRRKSQFNKQSILEKGKKRSFSFIKIFLKQISQNRLQTLIQEIQRVRSQNQNLLFQNILNIKIKTQNFYKNSYKNQLQKKYINLMILINVKKQYNLKYIISVKKSDKHYSLINSQAIHMIQISYLVNFLFAIHINLVRQNMKKIKNKKRYQLKKAIQVLEVKSTLIIVQINKKNMQLDLNLTMKQEIIL</sequence>
<accession>W7X1F1</accession>
<organism evidence="4 5">
    <name type="scientific">Tetrahymena thermophila (strain SB210)</name>
    <dbReference type="NCBI Taxonomy" id="312017"/>
    <lineage>
        <taxon>Eukaryota</taxon>
        <taxon>Sar</taxon>
        <taxon>Alveolata</taxon>
        <taxon>Ciliophora</taxon>
        <taxon>Intramacronucleata</taxon>
        <taxon>Oligohymenophorea</taxon>
        <taxon>Hymenostomatida</taxon>
        <taxon>Tetrahymenina</taxon>
        <taxon>Tetrahymenidae</taxon>
        <taxon>Tetrahymena</taxon>
    </lineage>
</organism>
<keyword evidence="5" id="KW-1185">Reference proteome</keyword>
<keyword evidence="1" id="KW-0175">Coiled coil</keyword>
<feature type="signal peptide" evidence="3">
    <location>
        <begin position="1"/>
        <end position="18"/>
    </location>
</feature>
<evidence type="ECO:0000313" key="4">
    <source>
        <dbReference type="EMBL" id="EWS71427.1"/>
    </source>
</evidence>
<dbReference type="AlphaFoldDB" id="W7X1F1"/>
<keyword evidence="3" id="KW-0732">Signal</keyword>
<gene>
    <name evidence="4" type="ORF">TTHERM_001232199</name>
</gene>
<evidence type="ECO:0000313" key="5">
    <source>
        <dbReference type="Proteomes" id="UP000009168"/>
    </source>
</evidence>
<dbReference type="RefSeq" id="XP_012656033.1">
    <property type="nucleotide sequence ID" value="XM_012800579.1"/>
</dbReference>
<keyword evidence="2 4" id="KW-0812">Transmembrane</keyword>
<evidence type="ECO:0000256" key="2">
    <source>
        <dbReference type="SAM" id="Phobius"/>
    </source>
</evidence>
<keyword evidence="2" id="KW-0472">Membrane</keyword>
<proteinExistence type="predicted"/>
<feature type="coiled-coil region" evidence="1">
    <location>
        <begin position="79"/>
        <end position="106"/>
    </location>
</feature>
<reference evidence="5" key="1">
    <citation type="journal article" date="2006" name="PLoS Biol.">
        <title>Macronuclear genome sequence of the ciliate Tetrahymena thermophila, a model eukaryote.</title>
        <authorList>
            <person name="Eisen J.A."/>
            <person name="Coyne R.S."/>
            <person name="Wu M."/>
            <person name="Wu D."/>
            <person name="Thiagarajan M."/>
            <person name="Wortman J.R."/>
            <person name="Badger J.H."/>
            <person name="Ren Q."/>
            <person name="Amedeo P."/>
            <person name="Jones K.M."/>
            <person name="Tallon L.J."/>
            <person name="Delcher A.L."/>
            <person name="Salzberg S.L."/>
            <person name="Silva J.C."/>
            <person name="Haas B.J."/>
            <person name="Majoros W.H."/>
            <person name="Farzad M."/>
            <person name="Carlton J.M."/>
            <person name="Smith R.K. Jr."/>
            <person name="Garg J."/>
            <person name="Pearlman R.E."/>
            <person name="Karrer K.M."/>
            <person name="Sun L."/>
            <person name="Manning G."/>
            <person name="Elde N.C."/>
            <person name="Turkewitz A.P."/>
            <person name="Asai D.J."/>
            <person name="Wilkes D.E."/>
            <person name="Wang Y."/>
            <person name="Cai H."/>
            <person name="Collins K."/>
            <person name="Stewart B.A."/>
            <person name="Lee S.R."/>
            <person name="Wilamowska K."/>
            <person name="Weinberg Z."/>
            <person name="Ruzzo W.L."/>
            <person name="Wloga D."/>
            <person name="Gaertig J."/>
            <person name="Frankel J."/>
            <person name="Tsao C.-C."/>
            <person name="Gorovsky M.A."/>
            <person name="Keeling P.J."/>
            <person name="Waller R.F."/>
            <person name="Patron N.J."/>
            <person name="Cherry J.M."/>
            <person name="Stover N.A."/>
            <person name="Krieger C.J."/>
            <person name="del Toro C."/>
            <person name="Ryder H.F."/>
            <person name="Williamson S.C."/>
            <person name="Barbeau R.A."/>
            <person name="Hamilton E.P."/>
            <person name="Orias E."/>
        </authorList>
    </citation>
    <scope>NUCLEOTIDE SEQUENCE [LARGE SCALE GENOMIC DNA]</scope>
    <source>
        <strain evidence="5">SB210</strain>
    </source>
</reference>
<dbReference type="KEGG" id="tet:TTHERM_001232199"/>
<evidence type="ECO:0000256" key="1">
    <source>
        <dbReference type="SAM" id="Coils"/>
    </source>
</evidence>